<evidence type="ECO:0000256" key="1">
    <source>
        <dbReference type="SAM" id="MobiDB-lite"/>
    </source>
</evidence>
<dbReference type="AlphaFoldDB" id="A0A8J2ZAG8"/>
<dbReference type="EMBL" id="BMKS01000004">
    <property type="protein sequence ID" value="GGG28619.1"/>
    <property type="molecule type" value="Genomic_DNA"/>
</dbReference>
<keyword evidence="4" id="KW-1185">Reference proteome</keyword>
<dbReference type="SUPFAM" id="SSF54637">
    <property type="entry name" value="Thioesterase/thiol ester dehydrase-isomerase"/>
    <property type="match status" value="1"/>
</dbReference>
<name>A0A8J2ZAG8_9PROT</name>
<feature type="region of interest" description="Disordered" evidence="1">
    <location>
        <begin position="151"/>
        <end position="174"/>
    </location>
</feature>
<evidence type="ECO:0000313" key="4">
    <source>
        <dbReference type="Proteomes" id="UP000597507"/>
    </source>
</evidence>
<dbReference type="PANTHER" id="PTHR43437:SF3">
    <property type="entry name" value="HYDROXYACYL-THIOESTER DEHYDRATASE TYPE 2, MITOCHONDRIAL"/>
    <property type="match status" value="1"/>
</dbReference>
<evidence type="ECO:0000313" key="3">
    <source>
        <dbReference type="EMBL" id="GGG28619.1"/>
    </source>
</evidence>
<evidence type="ECO:0000259" key="2">
    <source>
        <dbReference type="Pfam" id="PF01575"/>
    </source>
</evidence>
<dbReference type="Gene3D" id="3.10.129.10">
    <property type="entry name" value="Hotdog Thioesterase"/>
    <property type="match status" value="1"/>
</dbReference>
<accession>A0A8J2ZAG8</accession>
<gene>
    <name evidence="3" type="ORF">GCM10010964_15690</name>
</gene>
<dbReference type="GO" id="GO:0019171">
    <property type="term" value="F:(3R)-hydroxyacyl-[acyl-carrier-protein] dehydratase activity"/>
    <property type="evidence" value="ECO:0007669"/>
    <property type="project" value="TreeGrafter"/>
</dbReference>
<dbReference type="Pfam" id="PF01575">
    <property type="entry name" value="MaoC_dehydratas"/>
    <property type="match status" value="1"/>
</dbReference>
<reference evidence="3 4" key="1">
    <citation type="journal article" date="2014" name="Int. J. Syst. Evol. Microbiol.">
        <title>Complete genome sequence of Corynebacterium casei LMG S-19264T (=DSM 44701T), isolated from a smear-ripened cheese.</title>
        <authorList>
            <consortium name="US DOE Joint Genome Institute (JGI-PGF)"/>
            <person name="Walter F."/>
            <person name="Albersmeier A."/>
            <person name="Kalinowski J."/>
            <person name="Ruckert C."/>
        </authorList>
    </citation>
    <scope>NUCLEOTIDE SEQUENCE [LARGE SCALE GENOMIC DNA]</scope>
    <source>
        <strain evidence="3 4">CGMCC 1.16330</strain>
    </source>
</reference>
<proteinExistence type="predicted"/>
<organism evidence="3 4">
    <name type="scientific">Caldovatus sediminis</name>
    <dbReference type="NCBI Taxonomy" id="2041189"/>
    <lineage>
        <taxon>Bacteria</taxon>
        <taxon>Pseudomonadati</taxon>
        <taxon>Pseudomonadota</taxon>
        <taxon>Alphaproteobacteria</taxon>
        <taxon>Acetobacterales</taxon>
        <taxon>Roseomonadaceae</taxon>
        <taxon>Caldovatus</taxon>
    </lineage>
</organism>
<comment type="caution">
    <text evidence="3">The sequence shown here is derived from an EMBL/GenBank/DDBJ whole genome shotgun (WGS) entry which is preliminary data.</text>
</comment>
<sequence length="174" mass="18371">MTTTSNIPAGPWAATIRGKPVPGAVAERTRRTSMQDVEMFAAMTGDRNPLHFDADLAAATPFGGLIVQGGVTSGLLNAVVAEDLPGPGTVFLGVEWRFVKAVRVGEEITARVEVTSVRDDKPICTLETSVRDASGAPCLTGKATTYTVPLRRADLQDISRESPPRPKDPGARTG</sequence>
<dbReference type="InterPro" id="IPR002539">
    <property type="entry name" value="MaoC-like_dom"/>
</dbReference>
<dbReference type="GO" id="GO:0006633">
    <property type="term" value="P:fatty acid biosynthetic process"/>
    <property type="evidence" value="ECO:0007669"/>
    <property type="project" value="TreeGrafter"/>
</dbReference>
<dbReference type="InterPro" id="IPR050965">
    <property type="entry name" value="UPF0336/Enoyl-CoA_hydratase"/>
</dbReference>
<protein>
    <recommendedName>
        <fullName evidence="2">MaoC-like domain-containing protein</fullName>
    </recommendedName>
</protein>
<feature type="domain" description="MaoC-like" evidence="2">
    <location>
        <begin position="26"/>
        <end position="123"/>
    </location>
</feature>
<dbReference type="InterPro" id="IPR029069">
    <property type="entry name" value="HotDog_dom_sf"/>
</dbReference>
<dbReference type="Proteomes" id="UP000597507">
    <property type="component" value="Unassembled WGS sequence"/>
</dbReference>
<dbReference type="PANTHER" id="PTHR43437">
    <property type="entry name" value="HYDROXYACYL-THIOESTER DEHYDRATASE TYPE 2, MITOCHONDRIAL-RELATED"/>
    <property type="match status" value="1"/>
</dbReference>
<dbReference type="CDD" id="cd03449">
    <property type="entry name" value="R_hydratase"/>
    <property type="match status" value="1"/>
</dbReference>
<dbReference type="RefSeq" id="WP_188899471.1">
    <property type="nucleotide sequence ID" value="NZ_BMKS01000004.1"/>
</dbReference>